<proteinExistence type="predicted"/>
<evidence type="ECO:0000313" key="1">
    <source>
        <dbReference type="EMBL" id="TMS12753.1"/>
    </source>
</evidence>
<dbReference type="EMBL" id="CM011685">
    <property type="protein sequence ID" value="TMS12753.1"/>
    <property type="molecule type" value="Genomic_DNA"/>
</dbReference>
<comment type="caution">
    <text evidence="1">The sequence shown here is derived from an EMBL/GenBank/DDBJ whole genome shotgun (WGS) entry which is preliminary data.</text>
</comment>
<sequence length="914" mass="99352">MKEPVHSGEVYYGMGPPALESSHNDSASSSGVYNQEKGPQSLPHYQQATPVKWMHQDSIQPPGWSQEAPVPAWGQNFGTYMSGVNVRGQMAFHKGVHEGVALPMGGENQLPGPVEAYRDATQAQAQAPAQARGLEWEQHAAAMHQAQLQAYQHAHKGAHAATLSGNFSPQQATVSTGLLLCFPRQQGSAEPGSPEPCPPDIVPKKEDVQPVEPQQKPEAPTRDASSVPEPCPEKVATNPAEPSDATPAAPRRSRRLSREGQSPLGPPSTNIWSQASKEPPPPQNGVAGSVAVRGGGEVTTGGVIQITSRRRRASKEFNLETLAQKASEMEPAKMVKEDGPSGRQASMVPLVIPVSVPVHRIQPDAQGGWPQGRLGPGERPAGQSERKPSVIVARRRSLRNSITESFSQDGESDATDDDGKSKFKRRPRPEPLIIPPHRPSTFIPSSLYSTITSYQSNLRSPVRLPDNPLTLPPYTPPPILSPVREGSGLYFSTFLTNIASNQILPPPPPTPKSATRSLLRSTSSEITPPVLPLITAATPVSLEPRINIGQKYQAEIPELQDHLSSQFDQHKADLVWLPVDDSRLKQGDQERMEDLMNMACSSVLRGGGTNQELTLHCLHECGGDFLETLGRLMLQDPAFPKGHHLAGYHYSGSDCWTAEEKRYFNKGISAYRKDFFMVQKLVRTKTVAQCVEFYYTYKKQVKIGRNGILTFGPPDSPVEKHTEAVVDVKSSQQSKLTDGDDKKDVSHSQSLKSSQEARVAQSLQAHDYAGTVVMMREPDIVNKEAHHPAVAHRPRAEPAAKKSKPPVKPPPQDPDAIFPCKKCGRVFYKVKSRSAHMKSHAEQEKKAAALRQKEEEEQAAAEARARKVAAAAAAAAAAAVAHRGGNGNGVAEQAEVSSHEDSSEAEDDDDEDWH</sequence>
<accession>A0ACD3R053</accession>
<evidence type="ECO:0000313" key="2">
    <source>
        <dbReference type="Proteomes" id="UP000793456"/>
    </source>
</evidence>
<dbReference type="Proteomes" id="UP000793456">
    <property type="component" value="Chromosome XII"/>
</dbReference>
<name>A0ACD3R053_LARCR</name>
<reference evidence="1" key="1">
    <citation type="submission" date="2018-11" db="EMBL/GenBank/DDBJ databases">
        <title>The sequence and de novo assembly of Larimichthys crocea genome using PacBio and Hi-C technologies.</title>
        <authorList>
            <person name="Xu P."/>
            <person name="Chen B."/>
            <person name="Zhou Z."/>
            <person name="Ke Q."/>
            <person name="Wu Y."/>
            <person name="Bai H."/>
            <person name="Pu F."/>
        </authorList>
    </citation>
    <scope>NUCLEOTIDE SEQUENCE</scope>
    <source>
        <tissue evidence="1">Muscle</tissue>
    </source>
</reference>
<organism evidence="1 2">
    <name type="scientific">Larimichthys crocea</name>
    <name type="common">Large yellow croaker</name>
    <name type="synonym">Pseudosciaena crocea</name>
    <dbReference type="NCBI Taxonomy" id="215358"/>
    <lineage>
        <taxon>Eukaryota</taxon>
        <taxon>Metazoa</taxon>
        <taxon>Chordata</taxon>
        <taxon>Craniata</taxon>
        <taxon>Vertebrata</taxon>
        <taxon>Euteleostomi</taxon>
        <taxon>Actinopterygii</taxon>
        <taxon>Neopterygii</taxon>
        <taxon>Teleostei</taxon>
        <taxon>Neoteleostei</taxon>
        <taxon>Acanthomorphata</taxon>
        <taxon>Eupercaria</taxon>
        <taxon>Sciaenidae</taxon>
        <taxon>Larimichthys</taxon>
    </lineage>
</organism>
<keyword evidence="2" id="KW-1185">Reference proteome</keyword>
<gene>
    <name evidence="1" type="ORF">E3U43_017711</name>
</gene>
<protein>
    <submittedName>
        <fullName evidence="1">Uncharacterized protein</fullName>
    </submittedName>
</protein>